<dbReference type="PROSITE" id="PS51257">
    <property type="entry name" value="PROKAR_LIPOPROTEIN"/>
    <property type="match status" value="1"/>
</dbReference>
<gene>
    <name evidence="1" type="ORF">KQI88_04890</name>
</gene>
<keyword evidence="2" id="KW-1185">Reference proteome</keyword>
<evidence type="ECO:0000313" key="2">
    <source>
        <dbReference type="Proteomes" id="UP000779508"/>
    </source>
</evidence>
<reference evidence="1 2" key="1">
    <citation type="submission" date="2021-06" db="EMBL/GenBank/DDBJ databases">
        <authorList>
            <person name="Sun Q."/>
            <person name="Li D."/>
        </authorList>
    </citation>
    <scope>NUCLEOTIDE SEQUENCE [LARGE SCALE GENOMIC DNA]</scope>
    <source>
        <strain evidence="1 2">MSJ-5</strain>
    </source>
</reference>
<dbReference type="EMBL" id="JAHLQK010000001">
    <property type="protein sequence ID" value="MBU5675745.1"/>
    <property type="molecule type" value="Genomic_DNA"/>
</dbReference>
<dbReference type="RefSeq" id="WP_216415198.1">
    <property type="nucleotide sequence ID" value="NZ_JAHLQK010000001.1"/>
</dbReference>
<dbReference type="Proteomes" id="UP000779508">
    <property type="component" value="Unassembled WGS sequence"/>
</dbReference>
<name>A0ABS6FZS1_9FIRM</name>
<protein>
    <submittedName>
        <fullName evidence="1">Uncharacterized protein</fullName>
    </submittedName>
</protein>
<proteinExistence type="predicted"/>
<comment type="caution">
    <text evidence="1">The sequence shown here is derived from an EMBL/GenBank/DDBJ whole genome shotgun (WGS) entry which is preliminary data.</text>
</comment>
<accession>A0ABS6FZS1</accession>
<evidence type="ECO:0000313" key="1">
    <source>
        <dbReference type="EMBL" id="MBU5675745.1"/>
    </source>
</evidence>
<organism evidence="1 2">
    <name type="scientific">Alkaliphilus flagellatus</name>
    <dbReference type="NCBI Taxonomy" id="2841507"/>
    <lineage>
        <taxon>Bacteria</taxon>
        <taxon>Bacillati</taxon>
        <taxon>Bacillota</taxon>
        <taxon>Clostridia</taxon>
        <taxon>Peptostreptococcales</taxon>
        <taxon>Natronincolaceae</taxon>
        <taxon>Alkaliphilus</taxon>
    </lineage>
</organism>
<sequence length="171" mass="19311">MKLIRNHLLVLIIVISVIVIMMTGCTGKQGDNNSLKQEDIGLADSIINEEMKKQDSFTLIQLRDLLDKSTSIEVKNLDNQIIGKISTREKINKVVEDIFAHSTIDNYEHSSEGNVVATVSFYPASSEPIYGLIKDKFIYIEGYYFTSKNNSIQKIVDYFQANTEEEPIVGD</sequence>